<proteinExistence type="predicted"/>
<sequence length="80" mass="9405">MFEKIMCKTRFTINVNLLDVINFILILFGLAIVVTLYATKVIVGYKYSFSLCIVSFIYISFYLITIYIPLWIILKPKKRV</sequence>
<evidence type="ECO:0000313" key="2">
    <source>
        <dbReference type="EMBL" id="PEI85881.1"/>
    </source>
</evidence>
<dbReference type="Proteomes" id="UP000220969">
    <property type="component" value="Unassembled WGS sequence"/>
</dbReference>
<keyword evidence="1" id="KW-0472">Membrane</keyword>
<comment type="caution">
    <text evidence="2">The sequence shown here is derived from an EMBL/GenBank/DDBJ whole genome shotgun (WGS) entry which is preliminary data.</text>
</comment>
<dbReference type="EMBL" id="NUEH01000031">
    <property type="protein sequence ID" value="PEI85881.1"/>
    <property type="molecule type" value="Genomic_DNA"/>
</dbReference>
<reference evidence="2" key="1">
    <citation type="submission" date="2017-09" db="EMBL/GenBank/DDBJ databases">
        <title>Large-scale bioinformatics analysis of Bacillus genomes uncovers conserved roles of natural products in bacterial physiology.</title>
        <authorList>
            <consortium name="Agbiome Team Llc"/>
            <person name="Bleich R.M."/>
            <person name="Kirk G.J."/>
            <person name="Santa Maria K.C."/>
            <person name="Allen S.E."/>
            <person name="Farag S."/>
            <person name="Shank E.A."/>
            <person name="Bowers A."/>
        </authorList>
    </citation>
    <scope>NUCLEOTIDE SEQUENCE</scope>
    <source>
        <strain evidence="2">AFS005430</strain>
    </source>
</reference>
<accession>A0AB73S866</accession>
<protein>
    <recommendedName>
        <fullName evidence="3">ABC transporter permease</fullName>
    </recommendedName>
</protein>
<dbReference type="AlphaFoldDB" id="A0AB73S866"/>
<evidence type="ECO:0000256" key="1">
    <source>
        <dbReference type="SAM" id="Phobius"/>
    </source>
</evidence>
<keyword evidence="1" id="KW-0812">Transmembrane</keyword>
<keyword evidence="1" id="KW-1133">Transmembrane helix</keyword>
<organism evidence="2">
    <name type="scientific">Bacillus toyonensis</name>
    <dbReference type="NCBI Taxonomy" id="155322"/>
    <lineage>
        <taxon>Bacteria</taxon>
        <taxon>Bacillati</taxon>
        <taxon>Bacillota</taxon>
        <taxon>Bacilli</taxon>
        <taxon>Bacillales</taxon>
        <taxon>Bacillaceae</taxon>
        <taxon>Bacillus</taxon>
        <taxon>Bacillus cereus group</taxon>
    </lineage>
</organism>
<feature type="transmembrane region" description="Helical" evidence="1">
    <location>
        <begin position="48"/>
        <end position="74"/>
    </location>
</feature>
<gene>
    <name evidence="2" type="ORF">CN678_14310</name>
</gene>
<evidence type="ECO:0008006" key="3">
    <source>
        <dbReference type="Google" id="ProtNLM"/>
    </source>
</evidence>
<feature type="transmembrane region" description="Helical" evidence="1">
    <location>
        <begin position="20"/>
        <end position="42"/>
    </location>
</feature>
<name>A0AB73S866_9BACI</name>